<dbReference type="PROSITE" id="PS00290">
    <property type="entry name" value="IG_MHC"/>
    <property type="match status" value="2"/>
</dbReference>
<dbReference type="GeneTree" id="ENSGT00940000162793"/>
<keyword evidence="2" id="KW-0732">Signal</keyword>
<dbReference type="InterPro" id="IPR003006">
    <property type="entry name" value="Ig/MHC_CS"/>
</dbReference>
<dbReference type="InterPro" id="IPR007110">
    <property type="entry name" value="Ig-like_dom"/>
</dbReference>
<evidence type="ECO:0000313" key="4">
    <source>
        <dbReference type="Ensembl" id="ENSPMRP00000032216.1"/>
    </source>
</evidence>
<dbReference type="Proteomes" id="UP000472272">
    <property type="component" value="Chromosome 13"/>
</dbReference>
<sequence>MHFCLFFIAASTTAPTVFPLPPCSQDSSTTSQVSIGCLVSGYFPEPVIVRWNSGAISSGIRTFPAKLDSSRGLYTLTSQLTIPTSTWESEKFQCNVAHAASSSTISKDIERETNMKFVPPDATACPSTGIDVRIILPTPKDLYVNSDPKLICVVENLIDTDGLIITWSRQTPGPVSQELLETKEEPNGKFTATKALSATTWLQGDEFTCKVEYPGLAAPIIRTIAKTAGTVHAPEVYLFRPHPEEIRTRPPMVTLTCLITGFTPEAISVQWLKNHNAIPDDHHVNTPVMKNNNNHSYFMYSHMKIALTDWNNGNAFTCMVIHEALPMKFTQRTVEKSQGKK</sequence>
<feature type="domain" description="Ig-like" evidence="3">
    <location>
        <begin position="15"/>
        <end position="106"/>
    </location>
</feature>
<dbReference type="InterPro" id="IPR003597">
    <property type="entry name" value="Ig_C1-set"/>
</dbReference>
<dbReference type="Pfam" id="PF07654">
    <property type="entry name" value="C1-set"/>
    <property type="match status" value="3"/>
</dbReference>
<dbReference type="InterPro" id="IPR013783">
    <property type="entry name" value="Ig-like_fold"/>
</dbReference>
<organism evidence="4 5">
    <name type="scientific">Podarcis muralis</name>
    <name type="common">Wall lizard</name>
    <name type="synonym">Lacerta muralis</name>
    <dbReference type="NCBI Taxonomy" id="64176"/>
    <lineage>
        <taxon>Eukaryota</taxon>
        <taxon>Metazoa</taxon>
        <taxon>Chordata</taxon>
        <taxon>Craniata</taxon>
        <taxon>Vertebrata</taxon>
        <taxon>Euteleostomi</taxon>
        <taxon>Lepidosauria</taxon>
        <taxon>Squamata</taxon>
        <taxon>Bifurcata</taxon>
        <taxon>Unidentata</taxon>
        <taxon>Episquamata</taxon>
        <taxon>Laterata</taxon>
        <taxon>Lacertibaenia</taxon>
        <taxon>Lacertidae</taxon>
        <taxon>Podarcis</taxon>
    </lineage>
</organism>
<name>A0A670K5V1_PODMU</name>
<reference evidence="4" key="2">
    <citation type="submission" date="2025-08" db="UniProtKB">
        <authorList>
            <consortium name="Ensembl"/>
        </authorList>
    </citation>
    <scope>IDENTIFICATION</scope>
</reference>
<keyword evidence="1" id="KW-0393">Immunoglobulin domain</keyword>
<feature type="domain" description="Ig-like" evidence="3">
    <location>
        <begin position="120"/>
        <end position="225"/>
    </location>
</feature>
<keyword evidence="5" id="KW-1185">Reference proteome</keyword>
<dbReference type="Gene3D" id="2.60.40.10">
    <property type="entry name" value="Immunoglobulins"/>
    <property type="match status" value="3"/>
</dbReference>
<dbReference type="Ensembl" id="ENSPMRT00000034157.1">
    <property type="protein sequence ID" value="ENSPMRP00000032216.1"/>
    <property type="gene ID" value="ENSPMRG00000020882.1"/>
</dbReference>
<dbReference type="PANTHER" id="PTHR23411">
    <property type="entry name" value="TAPASIN"/>
    <property type="match status" value="1"/>
</dbReference>
<dbReference type="CDD" id="cd21817">
    <property type="entry name" value="IgC1_CH1_IgEG"/>
    <property type="match status" value="1"/>
</dbReference>
<reference evidence="4" key="3">
    <citation type="submission" date="2025-09" db="UniProtKB">
        <authorList>
            <consortium name="Ensembl"/>
        </authorList>
    </citation>
    <scope>IDENTIFICATION</scope>
</reference>
<dbReference type="OMA" id="WMENHES"/>
<dbReference type="FunFam" id="2.60.40.10:FF:001540">
    <property type="entry name" value="Immunoglobulin heavy constant gamma 1"/>
    <property type="match status" value="1"/>
</dbReference>
<feature type="signal peptide" evidence="2">
    <location>
        <begin position="1"/>
        <end position="19"/>
    </location>
</feature>
<dbReference type="FunFam" id="2.60.40.10:FF:000463">
    <property type="entry name" value="Immunoglobulin heavy constant gamma 1"/>
    <property type="match status" value="1"/>
</dbReference>
<dbReference type="CDD" id="cd05768">
    <property type="entry name" value="IgC1_CH3_IgAGD_CH4_IgAEM"/>
    <property type="match status" value="1"/>
</dbReference>
<feature type="chain" id="PRO_5025558052" description="Ig-like domain-containing protein" evidence="2">
    <location>
        <begin position="20"/>
        <end position="341"/>
    </location>
</feature>
<accession>A0A670K5V1</accession>
<dbReference type="PROSITE" id="PS50835">
    <property type="entry name" value="IG_LIKE"/>
    <property type="match status" value="3"/>
</dbReference>
<dbReference type="SMART" id="SM00407">
    <property type="entry name" value="IGc1"/>
    <property type="match status" value="2"/>
</dbReference>
<reference evidence="4 5" key="1">
    <citation type="journal article" date="2019" name="Proc. Natl. Acad. Sci. U.S.A.">
        <title>Regulatory changes in pterin and carotenoid genes underlie balanced color polymorphisms in the wall lizard.</title>
        <authorList>
            <person name="Andrade P."/>
            <person name="Pinho C."/>
            <person name="Perez I de Lanuza G."/>
            <person name="Afonso S."/>
            <person name="Brejcha J."/>
            <person name="Rubin C.J."/>
            <person name="Wallerman O."/>
            <person name="Pereira P."/>
            <person name="Sabatino S.J."/>
            <person name="Bellati A."/>
            <person name="Pellitteri-Rosa D."/>
            <person name="Bosakova Z."/>
            <person name="Bunikis I."/>
            <person name="Carretero M.A."/>
            <person name="Feiner N."/>
            <person name="Marsik P."/>
            <person name="Pauperio F."/>
            <person name="Salvi D."/>
            <person name="Soler L."/>
            <person name="While G.M."/>
            <person name="Uller T."/>
            <person name="Font E."/>
            <person name="Andersson L."/>
            <person name="Carneiro M."/>
        </authorList>
    </citation>
    <scope>NUCLEOTIDE SEQUENCE</scope>
</reference>
<dbReference type="InterPro" id="IPR050380">
    <property type="entry name" value="Immune_Resp_Modulators"/>
</dbReference>
<dbReference type="InterPro" id="IPR036179">
    <property type="entry name" value="Ig-like_dom_sf"/>
</dbReference>
<feature type="domain" description="Ig-like" evidence="3">
    <location>
        <begin position="234"/>
        <end position="335"/>
    </location>
</feature>
<evidence type="ECO:0000313" key="5">
    <source>
        <dbReference type="Proteomes" id="UP000472272"/>
    </source>
</evidence>
<protein>
    <recommendedName>
        <fullName evidence="3">Ig-like domain-containing protein</fullName>
    </recommendedName>
</protein>
<evidence type="ECO:0000259" key="3">
    <source>
        <dbReference type="PROSITE" id="PS50835"/>
    </source>
</evidence>
<evidence type="ECO:0000256" key="2">
    <source>
        <dbReference type="SAM" id="SignalP"/>
    </source>
</evidence>
<evidence type="ECO:0000256" key="1">
    <source>
        <dbReference type="ARBA" id="ARBA00023319"/>
    </source>
</evidence>
<proteinExistence type="predicted"/>
<dbReference type="SUPFAM" id="SSF48726">
    <property type="entry name" value="Immunoglobulin"/>
    <property type="match status" value="3"/>
</dbReference>
<dbReference type="AlphaFoldDB" id="A0A670K5V1"/>